<dbReference type="SUPFAM" id="SSF56281">
    <property type="entry name" value="Metallo-hydrolase/oxidoreductase"/>
    <property type="match status" value="1"/>
</dbReference>
<name>A0A512CC67_9BACT</name>
<accession>A0A512CC67</accession>
<dbReference type="InterPro" id="IPR037482">
    <property type="entry name" value="ST1585_MBL-fold"/>
</dbReference>
<dbReference type="RefSeq" id="WP_020889491.1">
    <property type="nucleotide sequence ID" value="NZ_BJYV01000009.1"/>
</dbReference>
<dbReference type="SMART" id="SM00849">
    <property type="entry name" value="Lactamase_B"/>
    <property type="match status" value="1"/>
</dbReference>
<dbReference type="Proteomes" id="UP000321301">
    <property type="component" value="Unassembled WGS sequence"/>
</dbReference>
<keyword evidence="2" id="KW-0378">Hydrolase</keyword>
<evidence type="ECO:0000313" key="2">
    <source>
        <dbReference type="EMBL" id="GEO21765.1"/>
    </source>
</evidence>
<dbReference type="AlphaFoldDB" id="A0A512CC67"/>
<organism evidence="2 3">
    <name type="scientific">Cyclobacterium qasimii</name>
    <dbReference type="NCBI Taxonomy" id="1350429"/>
    <lineage>
        <taxon>Bacteria</taxon>
        <taxon>Pseudomonadati</taxon>
        <taxon>Bacteroidota</taxon>
        <taxon>Cytophagia</taxon>
        <taxon>Cytophagales</taxon>
        <taxon>Cyclobacteriaceae</taxon>
        <taxon>Cyclobacterium</taxon>
    </lineage>
</organism>
<dbReference type="EMBL" id="BJYV01000009">
    <property type="protein sequence ID" value="GEO21765.1"/>
    <property type="molecule type" value="Genomic_DNA"/>
</dbReference>
<protein>
    <submittedName>
        <fullName evidence="2">MBL fold hydrolase</fullName>
    </submittedName>
</protein>
<reference evidence="2 3" key="1">
    <citation type="submission" date="2019-07" db="EMBL/GenBank/DDBJ databases">
        <title>Whole genome shotgun sequence of Cyclobacterium qasimii NBRC 106168.</title>
        <authorList>
            <person name="Hosoyama A."/>
            <person name="Uohara A."/>
            <person name="Ohji S."/>
            <person name="Ichikawa N."/>
        </authorList>
    </citation>
    <scope>NUCLEOTIDE SEQUENCE [LARGE SCALE GENOMIC DNA]</scope>
    <source>
        <strain evidence="2 3">NBRC 106168</strain>
    </source>
</reference>
<dbReference type="InterPro" id="IPR001279">
    <property type="entry name" value="Metallo-B-lactamas"/>
</dbReference>
<dbReference type="Gene3D" id="3.60.15.10">
    <property type="entry name" value="Ribonuclease Z/Hydroxyacylglutathione hydrolase-like"/>
    <property type="match status" value="1"/>
</dbReference>
<dbReference type="Pfam" id="PF00753">
    <property type="entry name" value="Lactamase_B"/>
    <property type="match status" value="1"/>
</dbReference>
<dbReference type="PANTHER" id="PTHR42951">
    <property type="entry name" value="METALLO-BETA-LACTAMASE DOMAIN-CONTAINING"/>
    <property type="match status" value="1"/>
</dbReference>
<dbReference type="InterPro" id="IPR050855">
    <property type="entry name" value="NDM-1-like"/>
</dbReference>
<dbReference type="GO" id="GO:0016787">
    <property type="term" value="F:hydrolase activity"/>
    <property type="evidence" value="ECO:0007669"/>
    <property type="project" value="UniProtKB-KW"/>
</dbReference>
<dbReference type="CDD" id="cd07726">
    <property type="entry name" value="ST1585-like_MBL-fold"/>
    <property type="match status" value="1"/>
</dbReference>
<sequence length="300" mass="33739">MYSIEIIDLKFQQAEKTIASFLIRGKGKPVLVETGPHSTWDELKGSLGRLGIKPSDLGAVLLTHIHFDHAGAAWEFAKEGVKVYLHPMGLPHLANPERLWKSAAKIYGDDQMDQLWGPMETIDESLLVPLDDGKTITIGDLTFTAIHSPGHAIHHIAWKLGEVIFTGDVGGVKIDNGPVVPPCPPPDINIEAWKSSIKKILDQHPKKLYLTHFGQIDNPEEHLSQLVKMLDDWANWMKVQFDNDRNPAEITPDFMHYTSQQMKSQGASKDLQSLYEYANPSWMSVSGLMRYWKLKSEGRI</sequence>
<proteinExistence type="predicted"/>
<keyword evidence="3" id="KW-1185">Reference proteome</keyword>
<feature type="domain" description="Metallo-beta-lactamase" evidence="1">
    <location>
        <begin position="17"/>
        <end position="212"/>
    </location>
</feature>
<dbReference type="InterPro" id="IPR036866">
    <property type="entry name" value="RibonucZ/Hydroxyglut_hydro"/>
</dbReference>
<evidence type="ECO:0000259" key="1">
    <source>
        <dbReference type="SMART" id="SM00849"/>
    </source>
</evidence>
<evidence type="ECO:0000313" key="3">
    <source>
        <dbReference type="Proteomes" id="UP000321301"/>
    </source>
</evidence>
<gene>
    <name evidence="2" type="ORF">CQA01_22990</name>
</gene>
<comment type="caution">
    <text evidence="2">The sequence shown here is derived from an EMBL/GenBank/DDBJ whole genome shotgun (WGS) entry which is preliminary data.</text>
</comment>
<dbReference type="PANTHER" id="PTHR42951:SF22">
    <property type="entry name" value="METALLO BETA-LACTAMASE SUPERFAMILY LIPOPROTEIN"/>
    <property type="match status" value="1"/>
</dbReference>